<keyword evidence="4" id="KW-1133">Transmembrane helix</keyword>
<keyword evidence="2" id="KW-0503">Monooxygenase</keyword>
<evidence type="ECO:0000256" key="1">
    <source>
        <dbReference type="ARBA" id="ARBA00023002"/>
    </source>
</evidence>
<dbReference type="Gene3D" id="3.50.50.60">
    <property type="entry name" value="FAD/NAD(P)-binding domain"/>
    <property type="match status" value="1"/>
</dbReference>
<proteinExistence type="inferred from homology"/>
<reference evidence="6 7" key="1">
    <citation type="journal article" date="2023" name="Plants (Basel)">
        <title>Bridging the Gap: Combining Genomics and Transcriptomics Approaches to Understand Stylosanthes scabra, an Orphan Legume from the Brazilian Caatinga.</title>
        <authorList>
            <person name="Ferreira-Neto J.R.C."/>
            <person name="da Silva M.D."/>
            <person name="Binneck E."/>
            <person name="de Melo N.F."/>
            <person name="da Silva R.H."/>
            <person name="de Melo A.L.T.M."/>
            <person name="Pandolfi V."/>
            <person name="Bustamante F.O."/>
            <person name="Brasileiro-Vidal A.C."/>
            <person name="Benko-Iseppon A.M."/>
        </authorList>
    </citation>
    <scope>NUCLEOTIDE SEQUENCE [LARGE SCALE GENOMIC DNA]</scope>
    <source>
        <tissue evidence="6">Leaves</tissue>
    </source>
</reference>
<evidence type="ECO:0000256" key="3">
    <source>
        <dbReference type="ARBA" id="ARBA00024018"/>
    </source>
</evidence>
<sequence>MENSAYGEIVIVGGGICGLATALALHRKGIRSLVLERSENLRATGVAIIMQANGWHALHQLGVASSLRQTAIPIQRGKLILLSEGSEVERERPLGTSKEFRCLKRADLIKAMAENLPEGTVRTNCQVLSVKLDPVTYFQHLTLSNGTILQAKVVIGCDGVNSVVANMVGLRPARFLLFSTCAARGFTYYHDGHQFPAEFVVMNKDQVRLGRVPVSYNLVYWFITRPRTNQDSTISKDPVLIKQSLMDSVKDFPTHVQEMVKNCELNTLNLTELKYRPPWDLLLENFRRGTVTVAGDAMHATGPFIAQGGSASLEDAVVLARCLAQKMQNHVDKKAQVKERNIPNNNNVIEEALSEYVKERRMRNFWLNLYSFLLEKKISARSLIVKVIILTVISVLFRDPDWHIHYRCGTL</sequence>
<keyword evidence="7" id="KW-1185">Reference proteome</keyword>
<feature type="domain" description="FAD-binding" evidence="5">
    <location>
        <begin position="8"/>
        <end position="329"/>
    </location>
</feature>
<evidence type="ECO:0000313" key="6">
    <source>
        <dbReference type="EMBL" id="MED6212814.1"/>
    </source>
</evidence>
<comment type="caution">
    <text evidence="6">The sequence shown here is derived from an EMBL/GenBank/DDBJ whole genome shotgun (WGS) entry which is preliminary data.</text>
</comment>
<keyword evidence="4" id="KW-0812">Transmembrane</keyword>
<comment type="similarity">
    <text evidence="3">Belongs to the 3-hydroxybenzoate 6-hydroxylase family.</text>
</comment>
<dbReference type="Pfam" id="PF01494">
    <property type="entry name" value="FAD_binding_3"/>
    <property type="match status" value="1"/>
</dbReference>
<evidence type="ECO:0000259" key="5">
    <source>
        <dbReference type="Pfam" id="PF01494"/>
    </source>
</evidence>
<dbReference type="PANTHER" id="PTHR45934:SF7">
    <property type="entry name" value="FAD_NAD(P)-BINDING OXIDOREDUCTASE FAMILY PROTEIN"/>
    <property type="match status" value="1"/>
</dbReference>
<dbReference type="InterPro" id="IPR036188">
    <property type="entry name" value="FAD/NAD-bd_sf"/>
</dbReference>
<keyword evidence="1" id="KW-0560">Oxidoreductase</keyword>
<protein>
    <recommendedName>
        <fullName evidence="5">FAD-binding domain-containing protein</fullName>
    </recommendedName>
</protein>
<feature type="transmembrane region" description="Helical" evidence="4">
    <location>
        <begin position="6"/>
        <end position="25"/>
    </location>
</feature>
<keyword evidence="4" id="KW-0472">Membrane</keyword>
<dbReference type="InterPro" id="IPR044560">
    <property type="entry name" value="MOase"/>
</dbReference>
<organism evidence="6 7">
    <name type="scientific">Stylosanthes scabra</name>
    <dbReference type="NCBI Taxonomy" id="79078"/>
    <lineage>
        <taxon>Eukaryota</taxon>
        <taxon>Viridiplantae</taxon>
        <taxon>Streptophyta</taxon>
        <taxon>Embryophyta</taxon>
        <taxon>Tracheophyta</taxon>
        <taxon>Spermatophyta</taxon>
        <taxon>Magnoliopsida</taxon>
        <taxon>eudicotyledons</taxon>
        <taxon>Gunneridae</taxon>
        <taxon>Pentapetalae</taxon>
        <taxon>rosids</taxon>
        <taxon>fabids</taxon>
        <taxon>Fabales</taxon>
        <taxon>Fabaceae</taxon>
        <taxon>Papilionoideae</taxon>
        <taxon>50 kb inversion clade</taxon>
        <taxon>dalbergioids sensu lato</taxon>
        <taxon>Dalbergieae</taxon>
        <taxon>Pterocarpus clade</taxon>
        <taxon>Stylosanthes</taxon>
    </lineage>
</organism>
<accession>A0ABU6YS59</accession>
<dbReference type="EMBL" id="JASCZI010243176">
    <property type="protein sequence ID" value="MED6212814.1"/>
    <property type="molecule type" value="Genomic_DNA"/>
</dbReference>
<evidence type="ECO:0000313" key="7">
    <source>
        <dbReference type="Proteomes" id="UP001341840"/>
    </source>
</evidence>
<dbReference type="InterPro" id="IPR002938">
    <property type="entry name" value="FAD-bd"/>
</dbReference>
<dbReference type="Proteomes" id="UP001341840">
    <property type="component" value="Unassembled WGS sequence"/>
</dbReference>
<dbReference type="PRINTS" id="PR00420">
    <property type="entry name" value="RNGMNOXGNASE"/>
</dbReference>
<gene>
    <name evidence="6" type="ORF">PIB30_087117</name>
</gene>
<dbReference type="PANTHER" id="PTHR45934">
    <property type="entry name" value="FAD/NAD(P)-BINDING OXIDOREDUCTASE FAMILY PROTEIN"/>
    <property type="match status" value="1"/>
</dbReference>
<evidence type="ECO:0000256" key="2">
    <source>
        <dbReference type="ARBA" id="ARBA00023033"/>
    </source>
</evidence>
<evidence type="ECO:0000256" key="4">
    <source>
        <dbReference type="SAM" id="Phobius"/>
    </source>
</evidence>
<dbReference type="SUPFAM" id="SSF51905">
    <property type="entry name" value="FAD/NAD(P)-binding domain"/>
    <property type="match status" value="1"/>
</dbReference>
<name>A0ABU6YS59_9FABA</name>